<dbReference type="Pfam" id="PF05159">
    <property type="entry name" value="Capsule_synth"/>
    <property type="match status" value="1"/>
</dbReference>
<dbReference type="AlphaFoldDB" id="A0A838XF07"/>
<comment type="caution">
    <text evidence="1">The sequence shown here is derived from an EMBL/GenBank/DDBJ whole genome shotgun (WGS) entry which is preliminary data.</text>
</comment>
<sequence length="557" mass="60689">MSAPIWLADPVLRPMRKALSACLGAPVDANRHPPAFCGGILVAFASPAFERWRMMALERSLPLILADAAPMVAGHALPASAFPLKGMVRLSLAEVPRTVLTETMDADAALIGALRAAGEAQAMVSPATLSEADVWRFDALERALQRLGGEPAGEPQQAGLHGALMAASFVYPSPYDRKTCLSAVHMQHALNAALRRDRLADRRGHCFGVKSWNQAAVRAAFGAPGLEVVMERSAAEAVAGARRDGGRVLAWAGQVNADLIDRARAEEIELWRIEDGFLRSVGLGAGLARGASFAYDDTGVYFDARGASRMERLLQERSLQPHEVARARALLRCIVEAGLSKYNIAGRRSLPALPSDREVILVPGQVADDAGVHRSLSDVIDCERVANINLELLRCVRDRNPQAHILYKPHPDVDARLRAGRLSASELSGLADDVVAGCDLGELLRACSRVETFSSLTGFEALLRGKPVTVYGMPFYAGWGLTQDLSRCARRTRRLDLETLVHVAFIDYPLSVDPVSLKPCGPEFLIERLQQQRGDARYRLRQRVRQELSWLGRKLGL</sequence>
<gene>
    <name evidence="1" type="ORF">H1W37_00185</name>
</gene>
<dbReference type="GO" id="GO:0015774">
    <property type="term" value="P:polysaccharide transport"/>
    <property type="evidence" value="ECO:0007669"/>
    <property type="project" value="InterPro"/>
</dbReference>
<dbReference type="CDD" id="cd16439">
    <property type="entry name" value="beta_Kdo_transferase_KpsC_2"/>
    <property type="match status" value="1"/>
</dbReference>
<organism evidence="1 2">
    <name type="scientific">Stappia taiwanensis</name>
    <dbReference type="NCBI Taxonomy" id="992267"/>
    <lineage>
        <taxon>Bacteria</taxon>
        <taxon>Pseudomonadati</taxon>
        <taxon>Pseudomonadota</taxon>
        <taxon>Alphaproteobacteria</taxon>
        <taxon>Hyphomicrobiales</taxon>
        <taxon>Stappiaceae</taxon>
        <taxon>Stappia</taxon>
    </lineage>
</organism>
<protein>
    <submittedName>
        <fullName evidence="1">Capsular biosynthesis protein</fullName>
    </submittedName>
</protein>
<reference evidence="1 2" key="2">
    <citation type="submission" date="2020-08" db="EMBL/GenBank/DDBJ databases">
        <title>Stappia taiwanensis sp. nov., isolated from a coastal thermal spring.</title>
        <authorList>
            <person name="Kampfer P."/>
        </authorList>
    </citation>
    <scope>NUCLEOTIDE SEQUENCE [LARGE SCALE GENOMIC DNA]</scope>
    <source>
        <strain evidence="1 2">DSM 23284</strain>
    </source>
</reference>
<dbReference type="GO" id="GO:0000271">
    <property type="term" value="P:polysaccharide biosynthetic process"/>
    <property type="evidence" value="ECO:0007669"/>
    <property type="project" value="InterPro"/>
</dbReference>
<dbReference type="RefSeq" id="WP_181758254.1">
    <property type="nucleotide sequence ID" value="NZ_BMCR01000001.1"/>
</dbReference>
<dbReference type="Proteomes" id="UP000559404">
    <property type="component" value="Unassembled WGS sequence"/>
</dbReference>
<evidence type="ECO:0000313" key="2">
    <source>
        <dbReference type="Proteomes" id="UP000559404"/>
    </source>
</evidence>
<reference evidence="1 2" key="1">
    <citation type="submission" date="2020-07" db="EMBL/GenBank/DDBJ databases">
        <authorList>
            <person name="Li M."/>
        </authorList>
    </citation>
    <scope>NUCLEOTIDE SEQUENCE [LARGE SCALE GENOMIC DNA]</scope>
    <source>
        <strain evidence="1 2">DSM 23284</strain>
    </source>
</reference>
<dbReference type="InterPro" id="IPR007833">
    <property type="entry name" value="Capsule_polysaccharide_synth"/>
</dbReference>
<evidence type="ECO:0000313" key="1">
    <source>
        <dbReference type="EMBL" id="MBA4610049.1"/>
    </source>
</evidence>
<proteinExistence type="predicted"/>
<name>A0A838XF07_9HYPH</name>
<accession>A0A838XF07</accession>
<keyword evidence="2" id="KW-1185">Reference proteome</keyword>
<dbReference type="EMBL" id="JACEON010000001">
    <property type="protein sequence ID" value="MBA4610049.1"/>
    <property type="molecule type" value="Genomic_DNA"/>
</dbReference>